<reference evidence="1" key="1">
    <citation type="submission" date="2021-02" db="EMBL/GenBank/DDBJ databases">
        <authorList>
            <consortium name="DOE Joint Genome Institute"/>
            <person name="Ahrendt S."/>
            <person name="Looney B.P."/>
            <person name="Miyauchi S."/>
            <person name="Morin E."/>
            <person name="Drula E."/>
            <person name="Courty P.E."/>
            <person name="Chicoki N."/>
            <person name="Fauchery L."/>
            <person name="Kohler A."/>
            <person name="Kuo A."/>
            <person name="Labutti K."/>
            <person name="Pangilinan J."/>
            <person name="Lipzen A."/>
            <person name="Riley R."/>
            <person name="Andreopoulos W."/>
            <person name="He G."/>
            <person name="Johnson J."/>
            <person name="Barry K.W."/>
            <person name="Grigoriev I.V."/>
            <person name="Nagy L."/>
            <person name="Hibbett D."/>
            <person name="Henrissat B."/>
            <person name="Matheny P.B."/>
            <person name="Labbe J."/>
            <person name="Martin F."/>
        </authorList>
    </citation>
    <scope>NUCLEOTIDE SEQUENCE</scope>
    <source>
        <strain evidence="1">FP105234-sp</strain>
    </source>
</reference>
<comment type="caution">
    <text evidence="1">The sequence shown here is derived from an EMBL/GenBank/DDBJ whole genome shotgun (WGS) entry which is preliminary data.</text>
</comment>
<evidence type="ECO:0000313" key="2">
    <source>
        <dbReference type="Proteomes" id="UP000814033"/>
    </source>
</evidence>
<reference evidence="1" key="2">
    <citation type="journal article" date="2022" name="New Phytol.">
        <title>Evolutionary transition to the ectomycorrhizal habit in the genomes of a hyperdiverse lineage of mushroom-forming fungi.</title>
        <authorList>
            <person name="Looney B."/>
            <person name="Miyauchi S."/>
            <person name="Morin E."/>
            <person name="Drula E."/>
            <person name="Courty P.E."/>
            <person name="Kohler A."/>
            <person name="Kuo A."/>
            <person name="LaButti K."/>
            <person name="Pangilinan J."/>
            <person name="Lipzen A."/>
            <person name="Riley R."/>
            <person name="Andreopoulos W."/>
            <person name="He G."/>
            <person name="Johnson J."/>
            <person name="Nolan M."/>
            <person name="Tritt A."/>
            <person name="Barry K.W."/>
            <person name="Grigoriev I.V."/>
            <person name="Nagy L.G."/>
            <person name="Hibbett D."/>
            <person name="Henrissat B."/>
            <person name="Matheny P.B."/>
            <person name="Labbe J."/>
            <person name="Martin F.M."/>
        </authorList>
    </citation>
    <scope>NUCLEOTIDE SEQUENCE</scope>
    <source>
        <strain evidence="1">FP105234-sp</strain>
    </source>
</reference>
<gene>
    <name evidence="1" type="ORF">FA95DRAFT_1609439</name>
</gene>
<evidence type="ECO:0000313" key="1">
    <source>
        <dbReference type="EMBL" id="KAI0043364.1"/>
    </source>
</evidence>
<name>A0ACB8RHG9_9AGAM</name>
<proteinExistence type="predicted"/>
<dbReference type="EMBL" id="MU276021">
    <property type="protein sequence ID" value="KAI0043364.1"/>
    <property type="molecule type" value="Genomic_DNA"/>
</dbReference>
<protein>
    <submittedName>
        <fullName evidence="1">Uncharacterized protein</fullName>
    </submittedName>
</protein>
<dbReference type="Proteomes" id="UP000814033">
    <property type="component" value="Unassembled WGS sequence"/>
</dbReference>
<sequence length="350" mass="39546">MATLPLDIQIMIIESVYRSSQHAAVDYPVLLACALVCRAWRGIAQHFLFRRVPYSAGFYHWKPDRPTTMHLLLRTLRTSPHLAAHVRVIHLRLCLGGDTDDDNDIALLKLCPHVTGIFFTESLILHSALSSVEARLRAIFLRPLSLKLWGEERLVSRIVQMWPSVRMLDVHVWNTSKPNDAWLFPQVPSSIESLSLMAADTQNLLIPENGFPALVHLELARPVWEDAGSLHALFAFSSLKTLSICGLFPPQGILTELRQLESLVCDDLPRDSVVLPLTLRHFGHHSFDDVWEDTSFLDLALRTADGLQLFTCTSMQLLKKMEDACRDGGIDLALYQSPYCFPSAHHVDWV</sequence>
<organism evidence="1 2">
    <name type="scientific">Auriscalpium vulgare</name>
    <dbReference type="NCBI Taxonomy" id="40419"/>
    <lineage>
        <taxon>Eukaryota</taxon>
        <taxon>Fungi</taxon>
        <taxon>Dikarya</taxon>
        <taxon>Basidiomycota</taxon>
        <taxon>Agaricomycotina</taxon>
        <taxon>Agaricomycetes</taxon>
        <taxon>Russulales</taxon>
        <taxon>Auriscalpiaceae</taxon>
        <taxon>Auriscalpium</taxon>
    </lineage>
</organism>
<accession>A0ACB8RHG9</accession>
<keyword evidence="2" id="KW-1185">Reference proteome</keyword>